<reference evidence="2" key="1">
    <citation type="journal article" date="2019" name="Beilstein J. Org. Chem.">
        <title>Nanangenines: drimane sesquiterpenoids as the dominant metabolite cohort of a novel Australian fungus, Aspergillus nanangensis.</title>
        <authorList>
            <person name="Lacey H.J."/>
            <person name="Gilchrist C.L.M."/>
            <person name="Crombie A."/>
            <person name="Kalaitzis J.A."/>
            <person name="Vuong D."/>
            <person name="Rutledge P.J."/>
            <person name="Turner P."/>
            <person name="Pitt J.I."/>
            <person name="Lacey E."/>
            <person name="Chooi Y.H."/>
            <person name="Piggott A.M."/>
        </authorList>
    </citation>
    <scope>NUCLEOTIDE SEQUENCE</scope>
    <source>
        <strain evidence="2">MST-FP2251</strain>
    </source>
</reference>
<dbReference type="EMBL" id="VCAU01000105">
    <property type="protein sequence ID" value="KAF9885073.1"/>
    <property type="molecule type" value="Genomic_DNA"/>
</dbReference>
<proteinExistence type="predicted"/>
<reference evidence="2" key="2">
    <citation type="submission" date="2020-02" db="EMBL/GenBank/DDBJ databases">
        <authorList>
            <person name="Gilchrist C.L.M."/>
            <person name="Chooi Y.-H."/>
        </authorList>
    </citation>
    <scope>NUCLEOTIDE SEQUENCE</scope>
    <source>
        <strain evidence="2">MST-FP2251</strain>
    </source>
</reference>
<gene>
    <name evidence="2" type="ORF">FE257_000804</name>
</gene>
<protein>
    <submittedName>
        <fullName evidence="2">Uncharacterized protein</fullName>
    </submittedName>
</protein>
<comment type="caution">
    <text evidence="2">The sequence shown here is derived from an EMBL/GenBank/DDBJ whole genome shotgun (WGS) entry which is preliminary data.</text>
</comment>
<accession>A0AAD4GR57</accession>
<evidence type="ECO:0000256" key="1">
    <source>
        <dbReference type="SAM" id="MobiDB-lite"/>
    </source>
</evidence>
<feature type="region of interest" description="Disordered" evidence="1">
    <location>
        <begin position="1"/>
        <end position="25"/>
    </location>
</feature>
<name>A0AAD4GR57_ASPNN</name>
<keyword evidence="3" id="KW-1185">Reference proteome</keyword>
<dbReference type="AlphaFoldDB" id="A0AAD4GR57"/>
<feature type="compositionally biased region" description="Polar residues" evidence="1">
    <location>
        <begin position="7"/>
        <end position="25"/>
    </location>
</feature>
<feature type="compositionally biased region" description="Low complexity" evidence="1">
    <location>
        <begin position="56"/>
        <end position="68"/>
    </location>
</feature>
<dbReference type="Proteomes" id="UP001194746">
    <property type="component" value="Unassembled WGS sequence"/>
</dbReference>
<sequence>MDKQGPNGVSGTSTPNNKDITPSDLATIQAQWTKIHNDTVRQIERVREQEQNMRNSQPISKPSSSSVN</sequence>
<feature type="region of interest" description="Disordered" evidence="1">
    <location>
        <begin position="44"/>
        <end position="68"/>
    </location>
</feature>
<evidence type="ECO:0000313" key="2">
    <source>
        <dbReference type="EMBL" id="KAF9885073.1"/>
    </source>
</evidence>
<organism evidence="2 3">
    <name type="scientific">Aspergillus nanangensis</name>
    <dbReference type="NCBI Taxonomy" id="2582783"/>
    <lineage>
        <taxon>Eukaryota</taxon>
        <taxon>Fungi</taxon>
        <taxon>Dikarya</taxon>
        <taxon>Ascomycota</taxon>
        <taxon>Pezizomycotina</taxon>
        <taxon>Eurotiomycetes</taxon>
        <taxon>Eurotiomycetidae</taxon>
        <taxon>Eurotiales</taxon>
        <taxon>Aspergillaceae</taxon>
        <taxon>Aspergillus</taxon>
        <taxon>Aspergillus subgen. Circumdati</taxon>
    </lineage>
</organism>
<evidence type="ECO:0000313" key="3">
    <source>
        <dbReference type="Proteomes" id="UP001194746"/>
    </source>
</evidence>